<evidence type="ECO:0000313" key="2">
    <source>
        <dbReference type="Proteomes" id="UP000054845"/>
    </source>
</evidence>
<protein>
    <submittedName>
        <fullName evidence="1">Uncharacterized protein</fullName>
    </submittedName>
</protein>
<name>A0A0P1BSF3_9BASI</name>
<evidence type="ECO:0000313" key="1">
    <source>
        <dbReference type="EMBL" id="CEH18959.1"/>
    </source>
</evidence>
<accession>A0A0P1BSF3</accession>
<dbReference type="EMBL" id="CCYA01000276">
    <property type="protein sequence ID" value="CEH18959.1"/>
    <property type="molecule type" value="Genomic_DNA"/>
</dbReference>
<dbReference type="AlphaFoldDB" id="A0A0P1BSF3"/>
<organism evidence="1 2">
    <name type="scientific">Ceraceosorus bombacis</name>
    <dbReference type="NCBI Taxonomy" id="401625"/>
    <lineage>
        <taxon>Eukaryota</taxon>
        <taxon>Fungi</taxon>
        <taxon>Dikarya</taxon>
        <taxon>Basidiomycota</taxon>
        <taxon>Ustilaginomycotina</taxon>
        <taxon>Exobasidiomycetes</taxon>
        <taxon>Ceraceosorales</taxon>
        <taxon>Ceraceosoraceae</taxon>
        <taxon>Ceraceosorus</taxon>
    </lineage>
</organism>
<proteinExistence type="predicted"/>
<sequence>MSFRGCDFIDYLAKVFGRRDDSTDADIRSPAWSPGFPDDMILIRPSSVDDAYSHSPPF</sequence>
<keyword evidence="2" id="KW-1185">Reference proteome</keyword>
<dbReference type="Proteomes" id="UP000054845">
    <property type="component" value="Unassembled WGS sequence"/>
</dbReference>
<reference evidence="2" key="1">
    <citation type="submission" date="2014-09" db="EMBL/GenBank/DDBJ databases">
        <authorList>
            <person name="Sharma Rahul"/>
            <person name="Thines Marco"/>
        </authorList>
    </citation>
    <scope>NUCLEOTIDE SEQUENCE [LARGE SCALE GENOMIC DNA]</scope>
</reference>